<accession>A0A1X0WK04</accession>
<keyword evidence="2" id="KW-1185">Reference proteome</keyword>
<evidence type="ECO:0000313" key="2">
    <source>
        <dbReference type="Proteomes" id="UP000192536"/>
    </source>
</evidence>
<dbReference type="InterPro" id="IPR038056">
    <property type="entry name" value="YjbR-like_sf"/>
</dbReference>
<dbReference type="Proteomes" id="UP000192536">
    <property type="component" value="Unassembled WGS sequence"/>
</dbReference>
<dbReference type="InterPro" id="IPR007351">
    <property type="entry name" value="YjbR"/>
</dbReference>
<name>A0A1X0WK04_9GAMM</name>
<dbReference type="PANTHER" id="PTHR35145:SF3">
    <property type="entry name" value="CYTOPLASMIC PROTEIN"/>
    <property type="match status" value="1"/>
</dbReference>
<evidence type="ECO:0000313" key="1">
    <source>
        <dbReference type="EMBL" id="ORJ27098.1"/>
    </source>
</evidence>
<evidence type="ECO:0008006" key="3">
    <source>
        <dbReference type="Google" id="ProtNLM"/>
    </source>
</evidence>
<dbReference type="InterPro" id="IPR058532">
    <property type="entry name" value="YjbR/MT2646/Rv2570-like"/>
</dbReference>
<dbReference type="RefSeq" id="WP_017490780.1">
    <property type="nucleotide sequence ID" value="NZ_CAUQAZ010000004.1"/>
</dbReference>
<dbReference type="Pfam" id="PF04237">
    <property type="entry name" value="YjbR"/>
    <property type="match status" value="1"/>
</dbReference>
<dbReference type="STRING" id="1646377.BS640_03135"/>
<dbReference type="Gene3D" id="3.90.1150.30">
    <property type="match status" value="1"/>
</dbReference>
<dbReference type="AlphaFoldDB" id="A0A1X0WK04"/>
<reference evidence="1 2" key="1">
    <citation type="journal article" date="2017" name="Int. J. Syst. Evol. Microbiol.">
        <title>Rouxiella badensis sp. nov. and Rouxiella silvae sp. nov. isolated from peat bog soil in Germany and emendation of the genus description.</title>
        <authorList>
            <person name="Le Fleche-Mateos A."/>
            <person name="Kugler J.H."/>
            <person name="Hansen S.H."/>
            <person name="Syldatk C."/>
            <person name="Hausmann R."/>
            <person name="Lomprez F."/>
            <person name="Vandenbogaert M."/>
            <person name="Manuguerra J.C."/>
            <person name="Grimont P.A."/>
        </authorList>
    </citation>
    <scope>NUCLEOTIDE SEQUENCE [LARGE SCALE GENOMIC DNA]</scope>
    <source>
        <strain evidence="1 2">DSM 100043</strain>
    </source>
</reference>
<protein>
    <recommendedName>
        <fullName evidence="3">MmcQ/YjbR family DNA-binding protein</fullName>
    </recommendedName>
</protein>
<proteinExistence type="predicted"/>
<dbReference type="PANTHER" id="PTHR35145">
    <property type="entry name" value="CYTOPLASMIC PROTEIN-RELATED"/>
    <property type="match status" value="1"/>
</dbReference>
<dbReference type="SUPFAM" id="SSF142906">
    <property type="entry name" value="YjbR-like"/>
    <property type="match status" value="1"/>
</dbReference>
<comment type="caution">
    <text evidence="1">The sequence shown here is derived from an EMBL/GenBank/DDBJ whole genome shotgun (WGS) entry which is preliminary data.</text>
</comment>
<organism evidence="1 2">
    <name type="scientific">Rouxiella badensis</name>
    <dbReference type="NCBI Taxonomy" id="1646377"/>
    <lineage>
        <taxon>Bacteria</taxon>
        <taxon>Pseudomonadati</taxon>
        <taxon>Pseudomonadota</taxon>
        <taxon>Gammaproteobacteria</taxon>
        <taxon>Enterobacterales</taxon>
        <taxon>Yersiniaceae</taxon>
        <taxon>Rouxiella</taxon>
    </lineage>
</organism>
<dbReference type="GeneID" id="93567836"/>
<sequence length="117" mass="13195">MNNDQLLDYCLSKPGAHQSNENLWQANQIKVAGVMFAMLRDKEGHPAISLKTSHQTAASLRHQHPEILPSDCLNKAHWNCVLLDGNLPDSQFYNLIDSSYQLVLEGLPEEKRQEIGD</sequence>
<gene>
    <name evidence="1" type="ORF">BS640_03135</name>
</gene>
<dbReference type="EMBL" id="MRWE01000003">
    <property type="protein sequence ID" value="ORJ27098.1"/>
    <property type="molecule type" value="Genomic_DNA"/>
</dbReference>